<dbReference type="GO" id="GO:0005829">
    <property type="term" value="C:cytosol"/>
    <property type="evidence" value="ECO:0007669"/>
    <property type="project" value="TreeGrafter"/>
</dbReference>
<dbReference type="Pfam" id="PF25137">
    <property type="entry name" value="ADH_Fe_C"/>
    <property type="match status" value="1"/>
</dbReference>
<evidence type="ECO:0000256" key="3">
    <source>
        <dbReference type="ARBA" id="ARBA00023002"/>
    </source>
</evidence>
<dbReference type="FunFam" id="3.40.50.1970:FF:000003">
    <property type="entry name" value="Alcohol dehydrogenase, iron-containing"/>
    <property type="match status" value="1"/>
</dbReference>
<accession>A0A6B9GGL8</accession>
<organism evidence="6 7">
    <name type="scientific">Pantoea cypripedii</name>
    <name type="common">Pectobacterium cypripedii</name>
    <name type="synonym">Erwinia cypripedii</name>
    <dbReference type="NCBI Taxonomy" id="55209"/>
    <lineage>
        <taxon>Bacteria</taxon>
        <taxon>Pseudomonadati</taxon>
        <taxon>Pseudomonadota</taxon>
        <taxon>Gammaproteobacteria</taxon>
        <taxon>Enterobacterales</taxon>
        <taxon>Erwiniaceae</taxon>
        <taxon>Pantoea</taxon>
    </lineage>
</organism>
<comment type="similarity">
    <text evidence="2">Belongs to the iron-containing alcohol dehydrogenase family.</text>
</comment>
<dbReference type="GO" id="GO:1990002">
    <property type="term" value="F:methylglyoxal reductase (NADPH) (acetol producing) activity"/>
    <property type="evidence" value="ECO:0007669"/>
    <property type="project" value="TreeGrafter"/>
</dbReference>
<dbReference type="CDD" id="cd08187">
    <property type="entry name" value="BDH"/>
    <property type="match status" value="1"/>
</dbReference>
<evidence type="ECO:0000259" key="5">
    <source>
        <dbReference type="Pfam" id="PF25137"/>
    </source>
</evidence>
<comment type="cofactor">
    <cofactor evidence="1">
        <name>Fe cation</name>
        <dbReference type="ChEBI" id="CHEBI:24875"/>
    </cofactor>
</comment>
<feature type="domain" description="Fe-containing alcohol dehydrogenase-like C-terminal" evidence="5">
    <location>
        <begin position="186"/>
        <end position="384"/>
    </location>
</feature>
<protein>
    <submittedName>
        <fullName evidence="6">NADH-dependent alcohol dehydrogenase</fullName>
    </submittedName>
</protein>
<evidence type="ECO:0000313" key="6">
    <source>
        <dbReference type="EMBL" id="QGY32436.1"/>
    </source>
</evidence>
<dbReference type="Gene3D" id="3.40.50.1970">
    <property type="match status" value="1"/>
</dbReference>
<gene>
    <name evidence="6" type="ORF">CUN67_26030</name>
</gene>
<dbReference type="Proteomes" id="UP000502005">
    <property type="component" value="Plasmid pNE1B"/>
</dbReference>
<dbReference type="InterPro" id="IPR056798">
    <property type="entry name" value="ADH_Fe_C"/>
</dbReference>
<dbReference type="GO" id="GO:0008106">
    <property type="term" value="F:alcohol dehydrogenase (NADP+) activity"/>
    <property type="evidence" value="ECO:0007669"/>
    <property type="project" value="TreeGrafter"/>
</dbReference>
<dbReference type="InterPro" id="IPR018211">
    <property type="entry name" value="ADH_Fe_CS"/>
</dbReference>
<sequence length="385" mass="41940">MNNFSFYNPVRIHFGRDQIDQIATEIPASQRVMIVYGGGSVKANGVLNRVRSTLRNVTVFEFGGIEPNPHYETLLRAVDVVKSENIDYLLAVGGGSVIDGTKFIAAASCYKGNAWDIIETQGVIIEKALPLGCVLTLAATGSEMNAGASIMKAATGDKMSFHSEHVLPRFSVLDPTITYSLPRRQTANGVVDAFVHVLEQYITWPVNAKLQDKMAEGILCTLKEEGPKVLVTPEDYNARANIMWSATMALNGLLGTGVPEDWSAHTIGMELTALYGLDHAQTLAVLVPSIWKYKISEKQQKLAQYAEKVWGLSGGNDSDMASAAIEATERFFALMGVKTRLADYGLGKEVIPPVIARLREHGNIALGEHHNITPEDVTKILELAL</sequence>
<dbReference type="PROSITE" id="PS00913">
    <property type="entry name" value="ADH_IRON_1"/>
    <property type="match status" value="1"/>
</dbReference>
<evidence type="ECO:0000256" key="2">
    <source>
        <dbReference type="ARBA" id="ARBA00007358"/>
    </source>
</evidence>
<dbReference type="PANTHER" id="PTHR43633">
    <property type="entry name" value="ALCOHOL DEHYDROGENASE YQHD"/>
    <property type="match status" value="1"/>
</dbReference>
<name>A0A6B9GGL8_PANCY</name>
<dbReference type="RefSeq" id="WP_208718325.1">
    <property type="nucleotide sequence ID" value="NZ_CP024770.1"/>
</dbReference>
<dbReference type="GO" id="GO:0046872">
    <property type="term" value="F:metal ion binding"/>
    <property type="evidence" value="ECO:0007669"/>
    <property type="project" value="InterPro"/>
</dbReference>
<dbReference type="InterPro" id="IPR001670">
    <property type="entry name" value="ADH_Fe/GldA"/>
</dbReference>
<dbReference type="SUPFAM" id="SSF56796">
    <property type="entry name" value="Dehydroquinate synthase-like"/>
    <property type="match status" value="1"/>
</dbReference>
<dbReference type="PANTHER" id="PTHR43633:SF1">
    <property type="entry name" value="ALCOHOL DEHYDROGENASE YQHD"/>
    <property type="match status" value="1"/>
</dbReference>
<dbReference type="Pfam" id="PF00465">
    <property type="entry name" value="Fe-ADH"/>
    <property type="match status" value="1"/>
</dbReference>
<dbReference type="Gene3D" id="1.20.1090.10">
    <property type="entry name" value="Dehydroquinate synthase-like - alpha domain"/>
    <property type="match status" value="1"/>
</dbReference>
<dbReference type="GO" id="GO:1990362">
    <property type="term" value="F:butanol dehydrogenase (NAD+) activity"/>
    <property type="evidence" value="ECO:0007669"/>
    <property type="project" value="InterPro"/>
</dbReference>
<dbReference type="EMBL" id="CP024770">
    <property type="protein sequence ID" value="QGY32436.1"/>
    <property type="molecule type" value="Genomic_DNA"/>
</dbReference>
<dbReference type="InterPro" id="IPR044731">
    <property type="entry name" value="BDH-like"/>
</dbReference>
<reference evidence="6 7" key="1">
    <citation type="submission" date="2017-11" db="EMBL/GenBank/DDBJ databases">
        <title>Genome sequence of Pantoea cypripedii NE1.</title>
        <authorList>
            <person name="Nascimento F.X."/>
        </authorList>
    </citation>
    <scope>NUCLEOTIDE SEQUENCE [LARGE SCALE GENOMIC DNA]</scope>
    <source>
        <strain evidence="6 7">NE1</strain>
        <plasmid evidence="7">pne1b</plasmid>
    </source>
</reference>
<evidence type="ECO:0000313" key="7">
    <source>
        <dbReference type="Proteomes" id="UP000502005"/>
    </source>
</evidence>
<keyword evidence="3" id="KW-0560">Oxidoreductase</keyword>
<geneLocation type="plasmid" evidence="7">
    <name>pne1b</name>
</geneLocation>
<keyword evidence="6" id="KW-0614">Plasmid</keyword>
<dbReference type="AlphaFoldDB" id="A0A6B9GGL8"/>
<feature type="domain" description="Alcohol dehydrogenase iron-type/glycerol dehydrogenase GldA" evidence="4">
    <location>
        <begin position="9"/>
        <end position="175"/>
    </location>
</feature>
<evidence type="ECO:0000256" key="1">
    <source>
        <dbReference type="ARBA" id="ARBA00001962"/>
    </source>
</evidence>
<proteinExistence type="inferred from homology"/>
<evidence type="ECO:0000259" key="4">
    <source>
        <dbReference type="Pfam" id="PF00465"/>
    </source>
</evidence>